<evidence type="ECO:0000313" key="6">
    <source>
        <dbReference type="Proteomes" id="UP000681720"/>
    </source>
</evidence>
<dbReference type="Proteomes" id="UP000676336">
    <property type="component" value="Unassembled WGS sequence"/>
</dbReference>
<evidence type="ECO:0000256" key="2">
    <source>
        <dbReference type="ARBA" id="ARBA00022737"/>
    </source>
</evidence>
<keyword evidence="1 3" id="KW-0853">WD repeat</keyword>
<feature type="repeat" description="WD" evidence="3">
    <location>
        <begin position="61"/>
        <end position="102"/>
    </location>
</feature>
<gene>
    <name evidence="4" type="ORF">GIL414_LOCUS75534</name>
    <name evidence="5" type="ORF">SMN809_LOCUS80167</name>
</gene>
<name>A0A8S3IBW0_9BILA</name>
<comment type="caution">
    <text evidence="4">The sequence shown here is derived from an EMBL/GenBank/DDBJ whole genome shotgun (WGS) entry which is preliminary data.</text>
</comment>
<dbReference type="Gene3D" id="2.130.10.10">
    <property type="entry name" value="YVTN repeat-like/Quinoprotein amine dehydrogenase"/>
    <property type="match status" value="1"/>
</dbReference>
<sequence>MPEVTANCLCSQDNAHEDGIWAGAWTKSLKDGSEHIISGSIDDKVKIWSWYKEKLELKYTCAGHRLGIVSVDVNPQGTVVATCALDAQIKLWDIESGKLIRDIDATP</sequence>
<dbReference type="EMBL" id="CAJOBJ010343283">
    <property type="protein sequence ID" value="CAF5197764.1"/>
    <property type="molecule type" value="Genomic_DNA"/>
</dbReference>
<dbReference type="GO" id="GO:0016593">
    <property type="term" value="C:Cdc73/Paf1 complex"/>
    <property type="evidence" value="ECO:0007669"/>
    <property type="project" value="TreeGrafter"/>
</dbReference>
<evidence type="ECO:0000313" key="4">
    <source>
        <dbReference type="EMBL" id="CAF5197764.1"/>
    </source>
</evidence>
<dbReference type="EMBL" id="CAJOBI010344532">
    <property type="protein sequence ID" value="CAF5216744.1"/>
    <property type="molecule type" value="Genomic_DNA"/>
</dbReference>
<dbReference type="Proteomes" id="UP000681720">
    <property type="component" value="Unassembled WGS sequence"/>
</dbReference>
<dbReference type="InterPro" id="IPR001680">
    <property type="entry name" value="WD40_rpt"/>
</dbReference>
<dbReference type="AlphaFoldDB" id="A0A8S3IBW0"/>
<reference evidence="4" key="1">
    <citation type="submission" date="2021-02" db="EMBL/GenBank/DDBJ databases">
        <authorList>
            <person name="Nowell W R."/>
        </authorList>
    </citation>
    <scope>NUCLEOTIDE SEQUENCE</scope>
</reference>
<feature type="non-terminal residue" evidence="4">
    <location>
        <position position="107"/>
    </location>
</feature>
<dbReference type="PANTHER" id="PTHR44090">
    <property type="entry name" value="WD REPEAT-CONTAINING PROTEIN 61"/>
    <property type="match status" value="1"/>
</dbReference>
<dbReference type="InterPro" id="IPR019775">
    <property type="entry name" value="WD40_repeat_CS"/>
</dbReference>
<protein>
    <submittedName>
        <fullName evidence="4">Uncharacterized protein</fullName>
    </submittedName>
</protein>
<dbReference type="InterPro" id="IPR036322">
    <property type="entry name" value="WD40_repeat_dom_sf"/>
</dbReference>
<evidence type="ECO:0000313" key="5">
    <source>
        <dbReference type="EMBL" id="CAF5216744.1"/>
    </source>
</evidence>
<dbReference type="InterPro" id="IPR051510">
    <property type="entry name" value="SKI8"/>
</dbReference>
<accession>A0A8S3IBW0</accession>
<keyword evidence="2" id="KW-0677">Repeat</keyword>
<dbReference type="PROSITE" id="PS00678">
    <property type="entry name" value="WD_REPEATS_1"/>
    <property type="match status" value="1"/>
</dbReference>
<evidence type="ECO:0000256" key="3">
    <source>
        <dbReference type="PROSITE-ProRule" id="PRU00221"/>
    </source>
</evidence>
<evidence type="ECO:0000256" key="1">
    <source>
        <dbReference type="ARBA" id="ARBA00022574"/>
    </source>
</evidence>
<dbReference type="PROSITE" id="PS50082">
    <property type="entry name" value="WD_REPEATS_2"/>
    <property type="match status" value="1"/>
</dbReference>
<dbReference type="SUPFAM" id="SSF50978">
    <property type="entry name" value="WD40 repeat-like"/>
    <property type="match status" value="1"/>
</dbReference>
<dbReference type="PROSITE" id="PS50294">
    <property type="entry name" value="WD_REPEATS_REGION"/>
    <property type="match status" value="1"/>
</dbReference>
<proteinExistence type="predicted"/>
<dbReference type="InterPro" id="IPR015943">
    <property type="entry name" value="WD40/YVTN_repeat-like_dom_sf"/>
</dbReference>
<dbReference type="Pfam" id="PF00400">
    <property type="entry name" value="WD40"/>
    <property type="match status" value="2"/>
</dbReference>
<dbReference type="SMART" id="SM00320">
    <property type="entry name" value="WD40"/>
    <property type="match status" value="2"/>
</dbReference>
<dbReference type="PANTHER" id="PTHR44090:SF1">
    <property type="entry name" value="SUPERKILLER COMPLEX PROTEIN 8"/>
    <property type="match status" value="1"/>
</dbReference>
<organism evidence="4 6">
    <name type="scientific">Rotaria magnacalcarata</name>
    <dbReference type="NCBI Taxonomy" id="392030"/>
    <lineage>
        <taxon>Eukaryota</taxon>
        <taxon>Metazoa</taxon>
        <taxon>Spiralia</taxon>
        <taxon>Gnathifera</taxon>
        <taxon>Rotifera</taxon>
        <taxon>Eurotatoria</taxon>
        <taxon>Bdelloidea</taxon>
        <taxon>Philodinida</taxon>
        <taxon>Philodinidae</taxon>
        <taxon>Rotaria</taxon>
    </lineage>
</organism>